<dbReference type="Pfam" id="PF13460">
    <property type="entry name" value="NAD_binding_10"/>
    <property type="match status" value="1"/>
</dbReference>
<protein>
    <recommendedName>
        <fullName evidence="1">NAD(P)-binding domain-containing protein</fullName>
    </recommendedName>
</protein>
<dbReference type="InterPro" id="IPR016040">
    <property type="entry name" value="NAD(P)-bd_dom"/>
</dbReference>
<sequence length="231" mass="25610">MPGKLSKVAIIGANGKVGRLIIEKLKEDRKHFDVPLAIVRNKEQVDYFKNEVKIDASLTSIEHSSAKELANALKGCDAVIFTAGAGGTSIERIFTVDLDGCVKTVEACESVGIKRLIVVSAVKAEHRDFWWNIQGLRNYYIAKRAADHDVRQSKLDYTIVQPGWLKSGEPTGKLQPLEKFEEKAEGSYAIERADVASFIIQALLHPEKTARKTIELANGNQPIDEFIHALK</sequence>
<dbReference type="KEGG" id="ndi:NDAI_0H02270"/>
<dbReference type="SUPFAM" id="SSF51735">
    <property type="entry name" value="NAD(P)-binding Rossmann-fold domains"/>
    <property type="match status" value="1"/>
</dbReference>
<dbReference type="RefSeq" id="XP_003671644.1">
    <property type="nucleotide sequence ID" value="XM_003671596.1"/>
</dbReference>
<dbReference type="GeneID" id="11495932"/>
<evidence type="ECO:0000313" key="3">
    <source>
        <dbReference type="Proteomes" id="UP000000689"/>
    </source>
</evidence>
<name>G0WF40_NAUDC</name>
<gene>
    <name evidence="2" type="primary">NDAI0H02270</name>
    <name evidence="2" type="ordered locus">NDAI_0H02270</name>
</gene>
<dbReference type="HOGENOM" id="CLU_025711_1_2_1"/>
<dbReference type="STRING" id="1071378.G0WF40"/>
<keyword evidence="3" id="KW-1185">Reference proteome</keyword>
<accession>G0WF40</accession>
<feature type="domain" description="NAD(P)-binding" evidence="1">
    <location>
        <begin position="12"/>
        <end position="206"/>
    </location>
</feature>
<evidence type="ECO:0000259" key="1">
    <source>
        <dbReference type="Pfam" id="PF13460"/>
    </source>
</evidence>
<dbReference type="eggNOG" id="KOG1203">
    <property type="taxonomic scope" value="Eukaryota"/>
</dbReference>
<evidence type="ECO:0000313" key="2">
    <source>
        <dbReference type="EMBL" id="CCD26401.1"/>
    </source>
</evidence>
<dbReference type="AlphaFoldDB" id="G0WF40"/>
<dbReference type="OrthoDB" id="10254604at2759"/>
<dbReference type="Gene3D" id="3.40.50.720">
    <property type="entry name" value="NAD(P)-binding Rossmann-like Domain"/>
    <property type="match status" value="1"/>
</dbReference>
<dbReference type="PANTHER" id="PTHR15020">
    <property type="entry name" value="FLAVIN REDUCTASE-RELATED"/>
    <property type="match status" value="1"/>
</dbReference>
<organism evidence="2 3">
    <name type="scientific">Naumovozyma dairenensis (strain ATCC 10597 / BCRC 20456 / CBS 421 / NBRC 0211 / NRRL Y-12639)</name>
    <name type="common">Saccharomyces dairenensis</name>
    <dbReference type="NCBI Taxonomy" id="1071378"/>
    <lineage>
        <taxon>Eukaryota</taxon>
        <taxon>Fungi</taxon>
        <taxon>Dikarya</taxon>
        <taxon>Ascomycota</taxon>
        <taxon>Saccharomycotina</taxon>
        <taxon>Saccharomycetes</taxon>
        <taxon>Saccharomycetales</taxon>
        <taxon>Saccharomycetaceae</taxon>
        <taxon>Naumovozyma</taxon>
    </lineage>
</organism>
<dbReference type="EMBL" id="HE580274">
    <property type="protein sequence ID" value="CCD26401.1"/>
    <property type="molecule type" value="Genomic_DNA"/>
</dbReference>
<proteinExistence type="predicted"/>
<dbReference type="CDD" id="cd05243">
    <property type="entry name" value="SDR_a5"/>
    <property type="match status" value="1"/>
</dbReference>
<dbReference type="InterPro" id="IPR036291">
    <property type="entry name" value="NAD(P)-bd_dom_sf"/>
</dbReference>
<dbReference type="OMA" id="YFKNEVG"/>
<dbReference type="Proteomes" id="UP000000689">
    <property type="component" value="Chromosome 8"/>
</dbReference>
<dbReference type="PANTHER" id="PTHR15020:SF50">
    <property type="entry name" value="UPF0659 PROTEIN YMR090W"/>
    <property type="match status" value="1"/>
</dbReference>
<reference evidence="2 3" key="1">
    <citation type="journal article" date="2011" name="Proc. Natl. Acad. Sci. U.S.A.">
        <title>Evolutionary erosion of yeast sex chromosomes by mating-type switching accidents.</title>
        <authorList>
            <person name="Gordon J.L."/>
            <person name="Armisen D."/>
            <person name="Proux-Wera E."/>
            <person name="Oheigeartaigh S.S."/>
            <person name="Byrne K.P."/>
            <person name="Wolfe K.H."/>
        </authorList>
    </citation>
    <scope>NUCLEOTIDE SEQUENCE [LARGE SCALE GENOMIC DNA]</scope>
    <source>
        <strain evidence="3">ATCC 10597 / BCRC 20456 / CBS 421 / NBRC 0211 / NRRL Y-12639</strain>
    </source>
</reference>